<dbReference type="InterPro" id="IPR004755">
    <property type="entry name" value="Cat_AA_permease"/>
</dbReference>
<dbReference type="EMBL" id="CAIIXF020000001">
    <property type="protein sequence ID" value="CAH1772768.1"/>
    <property type="molecule type" value="Genomic_DNA"/>
</dbReference>
<evidence type="ECO:0000256" key="7">
    <source>
        <dbReference type="ARBA" id="ARBA00022989"/>
    </source>
</evidence>
<comment type="catalytic activity">
    <reaction evidence="12">
        <text>L-ornithine(in) = L-ornithine(out)</text>
        <dbReference type="Rhea" id="RHEA:71199"/>
        <dbReference type="ChEBI" id="CHEBI:46911"/>
    </reaction>
</comment>
<comment type="subcellular location">
    <subcellularLocation>
        <location evidence="1">Cell membrane</location>
        <topology evidence="1">Multi-pass membrane protein</topology>
    </subcellularLocation>
</comment>
<keyword evidence="6" id="KW-0029">Amino-acid transport</keyword>
<comment type="catalytic activity">
    <reaction evidence="10">
        <text>L-lysine(in) = L-lysine(out)</text>
        <dbReference type="Rhea" id="RHEA:70935"/>
        <dbReference type="ChEBI" id="CHEBI:32551"/>
    </reaction>
</comment>
<evidence type="ECO:0000256" key="6">
    <source>
        <dbReference type="ARBA" id="ARBA00022970"/>
    </source>
</evidence>
<evidence type="ECO:0000256" key="11">
    <source>
        <dbReference type="ARBA" id="ARBA00034423"/>
    </source>
</evidence>
<evidence type="ECO:0000256" key="2">
    <source>
        <dbReference type="ARBA" id="ARBA00008572"/>
    </source>
</evidence>
<keyword evidence="5" id="KW-0812">Transmembrane</keyword>
<evidence type="ECO:0000256" key="1">
    <source>
        <dbReference type="ARBA" id="ARBA00004651"/>
    </source>
</evidence>
<keyword evidence="3" id="KW-0813">Transport</keyword>
<keyword evidence="4" id="KW-1003">Cell membrane</keyword>
<dbReference type="OrthoDB" id="3900342at2759"/>
<comment type="caution">
    <text evidence="13">The sequence shown here is derived from an EMBL/GenBank/DDBJ whole genome shotgun (WGS) entry which is preliminary data.</text>
</comment>
<dbReference type="PANTHER" id="PTHR43243:SF105">
    <property type="entry name" value="CATIONIC AMINO ACID TRANSPORTER C-TERMINAL DOMAIN-CONTAINING PROTEIN"/>
    <property type="match status" value="1"/>
</dbReference>
<evidence type="ECO:0000256" key="8">
    <source>
        <dbReference type="ARBA" id="ARBA00023136"/>
    </source>
</evidence>
<dbReference type="FunFam" id="1.20.1740.10:FF:000024">
    <property type="entry name" value="High affinity cationic amino acid transporter 1"/>
    <property type="match status" value="1"/>
</dbReference>
<dbReference type="GO" id="GO:0097638">
    <property type="term" value="P:L-arginine import across plasma membrane"/>
    <property type="evidence" value="ECO:0007669"/>
    <property type="project" value="TreeGrafter"/>
</dbReference>
<dbReference type="GO" id="GO:0061459">
    <property type="term" value="F:L-arginine transmembrane transporter activity"/>
    <property type="evidence" value="ECO:0007669"/>
    <property type="project" value="TreeGrafter"/>
</dbReference>
<organism evidence="13 14">
    <name type="scientific">Owenia fusiformis</name>
    <name type="common">Polychaete worm</name>
    <dbReference type="NCBI Taxonomy" id="6347"/>
    <lineage>
        <taxon>Eukaryota</taxon>
        <taxon>Metazoa</taxon>
        <taxon>Spiralia</taxon>
        <taxon>Lophotrochozoa</taxon>
        <taxon>Annelida</taxon>
        <taxon>Polychaeta</taxon>
        <taxon>Sedentaria</taxon>
        <taxon>Canalipalpata</taxon>
        <taxon>Sabellida</taxon>
        <taxon>Oweniida</taxon>
        <taxon>Oweniidae</taxon>
        <taxon>Owenia</taxon>
    </lineage>
</organism>
<keyword evidence="7" id="KW-1133">Transmembrane helix</keyword>
<dbReference type="GO" id="GO:0015189">
    <property type="term" value="F:L-lysine transmembrane transporter activity"/>
    <property type="evidence" value="ECO:0007669"/>
    <property type="project" value="TreeGrafter"/>
</dbReference>
<comment type="similarity">
    <text evidence="2">Belongs to the amino acid-polyamine-organocation (APC) superfamily. Cationic amino acid transporter (CAT) (TC 2.A.3.3) family.</text>
</comment>
<evidence type="ECO:0000256" key="4">
    <source>
        <dbReference type="ARBA" id="ARBA00022475"/>
    </source>
</evidence>
<evidence type="ECO:0000313" key="14">
    <source>
        <dbReference type="Proteomes" id="UP000749559"/>
    </source>
</evidence>
<dbReference type="NCBIfam" id="TIGR00906">
    <property type="entry name" value="2A0303"/>
    <property type="match status" value="1"/>
</dbReference>
<dbReference type="InterPro" id="IPR002293">
    <property type="entry name" value="AA/rel_permease1"/>
</dbReference>
<proteinExistence type="inferred from homology"/>
<protein>
    <submittedName>
        <fullName evidence="13">Uncharacterized protein</fullName>
    </submittedName>
</protein>
<evidence type="ECO:0000256" key="10">
    <source>
        <dbReference type="ARBA" id="ARBA00034422"/>
    </source>
</evidence>
<accession>A0A8J1YBG6</accession>
<name>A0A8J1YBG6_OWEFU</name>
<dbReference type="Proteomes" id="UP000749559">
    <property type="component" value="Unassembled WGS sequence"/>
</dbReference>
<comment type="catalytic activity">
    <reaction evidence="11">
        <text>L-arginine(in) = L-arginine(out)</text>
        <dbReference type="Rhea" id="RHEA:32143"/>
        <dbReference type="ChEBI" id="CHEBI:32682"/>
    </reaction>
</comment>
<gene>
    <name evidence="13" type="ORF">OFUS_LOCUS480</name>
</gene>
<dbReference type="Gene3D" id="1.20.1740.10">
    <property type="entry name" value="Amino acid/polyamine transporter I"/>
    <property type="match status" value="2"/>
</dbReference>
<evidence type="ECO:0000256" key="9">
    <source>
        <dbReference type="ARBA" id="ARBA00023180"/>
    </source>
</evidence>
<reference evidence="13" key="1">
    <citation type="submission" date="2022-03" db="EMBL/GenBank/DDBJ databases">
        <authorList>
            <person name="Martin C."/>
        </authorList>
    </citation>
    <scope>NUCLEOTIDE SEQUENCE</scope>
</reference>
<dbReference type="FunFam" id="1.20.1740.10:FF:000050">
    <property type="entry name" value="MGC157082 protein"/>
    <property type="match status" value="1"/>
</dbReference>
<dbReference type="GO" id="GO:0000064">
    <property type="term" value="F:L-ornithine transmembrane transporter activity"/>
    <property type="evidence" value="ECO:0007669"/>
    <property type="project" value="TreeGrafter"/>
</dbReference>
<dbReference type="Pfam" id="PF13520">
    <property type="entry name" value="AA_permease_2"/>
    <property type="match status" value="1"/>
</dbReference>
<keyword evidence="8" id="KW-0472">Membrane</keyword>
<evidence type="ECO:0000256" key="3">
    <source>
        <dbReference type="ARBA" id="ARBA00022448"/>
    </source>
</evidence>
<dbReference type="Pfam" id="PF13906">
    <property type="entry name" value="AA_permease_C"/>
    <property type="match status" value="1"/>
</dbReference>
<dbReference type="InterPro" id="IPR029485">
    <property type="entry name" value="CAT_C"/>
</dbReference>
<keyword evidence="9" id="KW-0325">Glycoprotein</keyword>
<keyword evidence="14" id="KW-1185">Reference proteome</keyword>
<dbReference type="GO" id="GO:0005886">
    <property type="term" value="C:plasma membrane"/>
    <property type="evidence" value="ECO:0007669"/>
    <property type="project" value="UniProtKB-SubCell"/>
</dbReference>
<evidence type="ECO:0000313" key="13">
    <source>
        <dbReference type="EMBL" id="CAH1772768.1"/>
    </source>
</evidence>
<dbReference type="PANTHER" id="PTHR43243">
    <property type="entry name" value="INNER MEMBRANE TRANSPORTER YGJI-RELATED"/>
    <property type="match status" value="1"/>
</dbReference>
<evidence type="ECO:0000256" key="5">
    <source>
        <dbReference type="ARBA" id="ARBA00022692"/>
    </source>
</evidence>
<sequence length="660" mass="72356">MSRFVGRLIRKKYIDLSTVSETKLARCLSTFDLTALGIGSTLGAGIYVVAGQVAKQSAGPSVVLAFFVAAVASVLAGLCYAEFGARVPKTGSAYVYSYVTVGELWAFIIGWNLILEYVIGTASVARAWSAYFDSIIDYKISTYLNSTVHMDVAWLSSYPDFFAFAITILLSIILAIGVKESSTFNNIFTGVNLLVVTYVVICGMFKADFHNWNIPKNEIPNGTDPKYPTGDGGFFPFGFSGMMSGAATCFYAFVGFDAIATTGEEVRNPQKAIPISIVISLLACFLAYFGVSAVLTLMVPYYILDPNAPLPEVFKRVGWGFAKYVVSVGAVCGLSTSLLGAMFPLPRVIYAMASDGLLFRFLARVNERFKTPLIATLISGLFAGTMAMLFDLKELVDMMSIGTLLAYTLVAICVLILRCAVNPLDQTEMTPASDFKSYEPPDPNQKFDDVTHEEDHNGVQNIVSDYGDEYVPAADPSCCSPLTKCFNPPEKAPTEQTAHLVKICVVVISLVAPSLSAVLIFAEHEVSSMTVWAIVLVTVFALILVFSLAIIVRQPQCKTKIPFKVPFLPFLPFISIFVNTYLMLKLSSQTWIRFAIWMVLGMLIYFCYGIWHSNIETERPPSKLRNGHFNQEDVDENTPGDAIVASQQSKDTERTSLIKN</sequence>
<evidence type="ECO:0000256" key="12">
    <source>
        <dbReference type="ARBA" id="ARBA00034450"/>
    </source>
</evidence>
<dbReference type="AlphaFoldDB" id="A0A8J1YBG6"/>